<dbReference type="CDD" id="cd00531">
    <property type="entry name" value="NTF2_like"/>
    <property type="match status" value="1"/>
</dbReference>
<dbReference type="InterPro" id="IPR037401">
    <property type="entry name" value="SnoaL-like"/>
</dbReference>
<keyword evidence="3" id="KW-1185">Reference proteome</keyword>
<protein>
    <submittedName>
        <fullName evidence="2">Nuclear transport factor 2 family protein</fullName>
    </submittedName>
</protein>
<accession>A0ABV6M8Y8</accession>
<dbReference type="Pfam" id="PF13577">
    <property type="entry name" value="SnoaL_4"/>
    <property type="match status" value="1"/>
</dbReference>
<dbReference type="InterPro" id="IPR032710">
    <property type="entry name" value="NTF2-like_dom_sf"/>
</dbReference>
<dbReference type="EMBL" id="JBHLUH010000056">
    <property type="protein sequence ID" value="MFC0531186.1"/>
    <property type="molecule type" value="Genomic_DNA"/>
</dbReference>
<dbReference type="Proteomes" id="UP001589867">
    <property type="component" value="Unassembled WGS sequence"/>
</dbReference>
<organism evidence="2 3">
    <name type="scientific">Phytohabitans kaempferiae</name>
    <dbReference type="NCBI Taxonomy" id="1620943"/>
    <lineage>
        <taxon>Bacteria</taxon>
        <taxon>Bacillati</taxon>
        <taxon>Actinomycetota</taxon>
        <taxon>Actinomycetes</taxon>
        <taxon>Micromonosporales</taxon>
        <taxon>Micromonosporaceae</taxon>
    </lineage>
</organism>
<dbReference type="Gene3D" id="3.10.450.50">
    <property type="match status" value="1"/>
</dbReference>
<proteinExistence type="predicted"/>
<feature type="domain" description="SnoaL-like" evidence="1">
    <location>
        <begin position="13"/>
        <end position="120"/>
    </location>
</feature>
<evidence type="ECO:0000313" key="2">
    <source>
        <dbReference type="EMBL" id="MFC0531186.1"/>
    </source>
</evidence>
<evidence type="ECO:0000313" key="3">
    <source>
        <dbReference type="Proteomes" id="UP001589867"/>
    </source>
</evidence>
<dbReference type="SUPFAM" id="SSF54427">
    <property type="entry name" value="NTF2-like"/>
    <property type="match status" value="1"/>
</dbReference>
<evidence type="ECO:0000259" key="1">
    <source>
        <dbReference type="Pfam" id="PF13577"/>
    </source>
</evidence>
<comment type="caution">
    <text evidence="2">The sequence shown here is derived from an EMBL/GenBank/DDBJ whole genome shotgun (WGS) entry which is preliminary data.</text>
</comment>
<sequence>MTDLDTLAARVHRLEQMERARGLLHEYAATVDRREVEPVVALFHRDAVLRNPRGTFTGGTEIAEAFRAAWEIEPSLKQHFVATPKLTAESDDTIAAAARFLFVGRARERSVIGWGTYDLRVDAAGSHALFRSMKITVELSTDLDAGWALDPTPV</sequence>
<name>A0ABV6M8Y8_9ACTN</name>
<dbReference type="RefSeq" id="WP_377255141.1">
    <property type="nucleotide sequence ID" value="NZ_JBHLUH010000056.1"/>
</dbReference>
<gene>
    <name evidence="2" type="ORF">ACFFIA_26440</name>
</gene>
<reference evidence="2 3" key="1">
    <citation type="submission" date="2024-09" db="EMBL/GenBank/DDBJ databases">
        <authorList>
            <person name="Sun Q."/>
            <person name="Mori K."/>
        </authorList>
    </citation>
    <scope>NUCLEOTIDE SEQUENCE [LARGE SCALE GENOMIC DNA]</scope>
    <source>
        <strain evidence="2 3">TBRC 3947</strain>
    </source>
</reference>